<proteinExistence type="predicted"/>
<dbReference type="Gene3D" id="3.10.310.10">
    <property type="entry name" value="Diaminopimelate Epimerase, Chain A, domain 1"/>
    <property type="match status" value="2"/>
</dbReference>
<name>A0A543AK09_9MICC</name>
<evidence type="ECO:0000313" key="1">
    <source>
        <dbReference type="EMBL" id="TQL72925.1"/>
    </source>
</evidence>
<sequence length="302" mass="32111">MTAPQSTSQAHQHRLRQTLVDAPFVKITGPTGDWIVFSEPTKTSNLTPEHIAWLCNRSSGVGAVGVVLMTAASPSAQYPVSDLEAWKSDGTPAIDLIEAARAATYALAALQRIPDSETSHHVFKAATGIITTVYTPTYVGVDIGQWSYAEPDTAIAAGSDALVMAAGLTDPRPGLSIRTQSLHITIAVESLDELESIDLTQSPSVEPSVREPTGVNFVVPQDPLTIEGMGQLALRHHPAVPGNLELGSAAAAATIAFQLWAGLTQPHIWNVSTLHGDIVVQLHEDRRVSTFAALSTVFFGRL</sequence>
<dbReference type="EMBL" id="VFOU01000002">
    <property type="protein sequence ID" value="TQL72925.1"/>
    <property type="molecule type" value="Genomic_DNA"/>
</dbReference>
<reference evidence="1 2" key="1">
    <citation type="submission" date="2019-06" db="EMBL/GenBank/DDBJ databases">
        <title>Sequencing the genomes of 1000 actinobacteria strains.</title>
        <authorList>
            <person name="Klenk H.-P."/>
        </authorList>
    </citation>
    <scope>NUCLEOTIDE SEQUENCE [LARGE SCALE GENOMIC DNA]</scope>
    <source>
        <strain evidence="1 2">DSM 24083</strain>
    </source>
</reference>
<dbReference type="RefSeq" id="WP_141866404.1">
    <property type="nucleotide sequence ID" value="NZ_BAABAN010000005.1"/>
</dbReference>
<keyword evidence="2" id="KW-1185">Reference proteome</keyword>
<dbReference type="Proteomes" id="UP000319746">
    <property type="component" value="Unassembled WGS sequence"/>
</dbReference>
<evidence type="ECO:0000313" key="2">
    <source>
        <dbReference type="Proteomes" id="UP000319746"/>
    </source>
</evidence>
<accession>A0A543AK09</accession>
<gene>
    <name evidence="1" type="ORF">FB556_1598</name>
</gene>
<protein>
    <submittedName>
        <fullName evidence="1">Diaminopimelate epimerase</fullName>
    </submittedName>
</protein>
<comment type="caution">
    <text evidence="1">The sequence shown here is derived from an EMBL/GenBank/DDBJ whole genome shotgun (WGS) entry which is preliminary data.</text>
</comment>
<organism evidence="1 2">
    <name type="scientific">Enteractinococcus coprophilus</name>
    <dbReference type="NCBI Taxonomy" id="1027633"/>
    <lineage>
        <taxon>Bacteria</taxon>
        <taxon>Bacillati</taxon>
        <taxon>Actinomycetota</taxon>
        <taxon>Actinomycetes</taxon>
        <taxon>Micrococcales</taxon>
        <taxon>Micrococcaceae</taxon>
    </lineage>
</organism>
<dbReference type="OrthoDB" id="9805408at2"/>
<dbReference type="AlphaFoldDB" id="A0A543AK09"/>